<name>A0A8S5LTL6_9CAUD</name>
<protein>
    <submittedName>
        <fullName evidence="2">Uncharacterized protein</fullName>
    </submittedName>
</protein>
<dbReference type="EMBL" id="BK014735">
    <property type="protein sequence ID" value="DAD73385.1"/>
    <property type="molecule type" value="Genomic_DNA"/>
</dbReference>
<evidence type="ECO:0000256" key="1">
    <source>
        <dbReference type="SAM" id="Phobius"/>
    </source>
</evidence>
<organism evidence="2">
    <name type="scientific">Siphoviridae sp. ctKm44</name>
    <dbReference type="NCBI Taxonomy" id="2826245"/>
    <lineage>
        <taxon>Viruses</taxon>
        <taxon>Duplodnaviria</taxon>
        <taxon>Heunggongvirae</taxon>
        <taxon>Uroviricota</taxon>
        <taxon>Caudoviricetes</taxon>
    </lineage>
</organism>
<keyword evidence="1" id="KW-1133">Transmembrane helix</keyword>
<keyword evidence="1" id="KW-0472">Membrane</keyword>
<sequence>MVKFFKALLISIPIMLTHIILFYAFIWVKAFEVWPLVWAIVLVFFLFELSIAGLVLEASYEGRRKT</sequence>
<accession>A0A8S5LTL6</accession>
<proteinExistence type="predicted"/>
<keyword evidence="1" id="KW-0812">Transmembrane</keyword>
<reference evidence="2" key="1">
    <citation type="journal article" date="2021" name="Proc. Natl. Acad. Sci. U.S.A.">
        <title>A Catalog of Tens of Thousands of Viruses from Human Metagenomes Reveals Hidden Associations with Chronic Diseases.</title>
        <authorList>
            <person name="Tisza M.J."/>
            <person name="Buck C.B."/>
        </authorList>
    </citation>
    <scope>NUCLEOTIDE SEQUENCE</scope>
    <source>
        <strain evidence="2">CtKm44</strain>
    </source>
</reference>
<feature type="transmembrane region" description="Helical" evidence="1">
    <location>
        <begin position="33"/>
        <end position="56"/>
    </location>
</feature>
<feature type="transmembrane region" description="Helical" evidence="1">
    <location>
        <begin position="7"/>
        <end position="27"/>
    </location>
</feature>
<evidence type="ECO:0000313" key="2">
    <source>
        <dbReference type="EMBL" id="DAD73385.1"/>
    </source>
</evidence>